<dbReference type="InterPro" id="IPR035906">
    <property type="entry name" value="MetI-like_sf"/>
</dbReference>
<evidence type="ECO:0000313" key="9">
    <source>
        <dbReference type="EMBL" id="TXL62447.1"/>
    </source>
</evidence>
<name>A0A5C8NMY7_9BURK</name>
<evidence type="ECO:0000256" key="5">
    <source>
        <dbReference type="ARBA" id="ARBA00022989"/>
    </source>
</evidence>
<dbReference type="RefSeq" id="WP_147705887.1">
    <property type="nucleotide sequence ID" value="NZ_VDUY01000010.1"/>
</dbReference>
<dbReference type="Pfam" id="PF00528">
    <property type="entry name" value="BPD_transp_1"/>
    <property type="match status" value="1"/>
</dbReference>
<dbReference type="AlphaFoldDB" id="A0A5C8NMY7"/>
<evidence type="ECO:0000256" key="4">
    <source>
        <dbReference type="ARBA" id="ARBA00022692"/>
    </source>
</evidence>
<evidence type="ECO:0000256" key="2">
    <source>
        <dbReference type="ARBA" id="ARBA00022448"/>
    </source>
</evidence>
<gene>
    <name evidence="9" type="ORF">FHP08_17950</name>
</gene>
<reference evidence="9 10" key="1">
    <citation type="submission" date="2019-06" db="EMBL/GenBank/DDBJ databases">
        <title>Quisquiliibacterium sp. nov., isolated from a maize field.</title>
        <authorList>
            <person name="Lin S.-Y."/>
            <person name="Tsai C.-F."/>
            <person name="Young C.-C."/>
        </authorList>
    </citation>
    <scope>NUCLEOTIDE SEQUENCE [LARGE SCALE GENOMIC DNA]</scope>
    <source>
        <strain evidence="9 10">CC-CFT501</strain>
    </source>
</reference>
<feature type="transmembrane region" description="Helical" evidence="7">
    <location>
        <begin position="114"/>
        <end position="138"/>
    </location>
</feature>
<dbReference type="EMBL" id="VDUY01000010">
    <property type="protein sequence ID" value="TXL62447.1"/>
    <property type="molecule type" value="Genomic_DNA"/>
</dbReference>
<evidence type="ECO:0000256" key="1">
    <source>
        <dbReference type="ARBA" id="ARBA00004651"/>
    </source>
</evidence>
<feature type="transmembrane region" description="Helical" evidence="7">
    <location>
        <begin position="34"/>
        <end position="56"/>
    </location>
</feature>
<comment type="subcellular location">
    <subcellularLocation>
        <location evidence="1 7">Cell membrane</location>
        <topology evidence="1 7">Multi-pass membrane protein</topology>
    </subcellularLocation>
</comment>
<dbReference type="Proteomes" id="UP000321548">
    <property type="component" value="Unassembled WGS sequence"/>
</dbReference>
<dbReference type="InterPro" id="IPR025966">
    <property type="entry name" value="OppC_N"/>
</dbReference>
<evidence type="ECO:0000256" key="3">
    <source>
        <dbReference type="ARBA" id="ARBA00022475"/>
    </source>
</evidence>
<feature type="domain" description="ABC transmembrane type-1" evidence="8">
    <location>
        <begin position="110"/>
        <end position="298"/>
    </location>
</feature>
<keyword evidence="5 7" id="KW-1133">Transmembrane helix</keyword>
<keyword evidence="4 7" id="KW-0812">Transmembrane</keyword>
<dbReference type="GO" id="GO:0005886">
    <property type="term" value="C:plasma membrane"/>
    <property type="evidence" value="ECO:0007669"/>
    <property type="project" value="UniProtKB-SubCell"/>
</dbReference>
<evidence type="ECO:0000256" key="7">
    <source>
        <dbReference type="RuleBase" id="RU363032"/>
    </source>
</evidence>
<keyword evidence="10" id="KW-1185">Reference proteome</keyword>
<feature type="transmembrane region" description="Helical" evidence="7">
    <location>
        <begin position="276"/>
        <end position="298"/>
    </location>
</feature>
<dbReference type="InterPro" id="IPR050366">
    <property type="entry name" value="BP-dependent_transpt_permease"/>
</dbReference>
<dbReference type="Pfam" id="PF12911">
    <property type="entry name" value="OppC_N"/>
    <property type="match status" value="1"/>
</dbReference>
<sequence>MTNPTTPTIDDTLSVEAADIVERPSIWKRLGQNWSVRIGGVALALLVAIALAAPLLGTVDPTLFDPSSRDLLPGATGEIMTMEGEMVAHEFLMGSDSFGRDIYSRVIYGTQVSLIVGIACAVVSTFLGVLAGLGSGYLRWLDGPLMRVMDGIMAIPGILIAIALVALWKASLITVIVAIAIPEIPRVTRLVRSLVLTIREEPYVEAALSLGTPGWKIMFGHILPNTVAPLIVQATYICASAILLEAILSFLGVGLPTDIPTWGNIMAEGRVQFQQYPHNVFFPGIFLAVTVLAVNILGDGLRDTLDPKMAKRV</sequence>
<keyword evidence="6 7" id="KW-0472">Membrane</keyword>
<dbReference type="CDD" id="cd06261">
    <property type="entry name" value="TM_PBP2"/>
    <property type="match status" value="1"/>
</dbReference>
<dbReference type="Gene3D" id="1.10.3720.10">
    <property type="entry name" value="MetI-like"/>
    <property type="match status" value="1"/>
</dbReference>
<dbReference type="OrthoDB" id="9783218at2"/>
<comment type="caution">
    <text evidence="9">The sequence shown here is derived from an EMBL/GenBank/DDBJ whole genome shotgun (WGS) entry which is preliminary data.</text>
</comment>
<comment type="similarity">
    <text evidence="7">Belongs to the binding-protein-dependent transport system permease family.</text>
</comment>
<protein>
    <submittedName>
        <fullName evidence="9">ABC transporter permease</fullName>
    </submittedName>
</protein>
<evidence type="ECO:0000259" key="8">
    <source>
        <dbReference type="PROSITE" id="PS50928"/>
    </source>
</evidence>
<dbReference type="GO" id="GO:0055085">
    <property type="term" value="P:transmembrane transport"/>
    <property type="evidence" value="ECO:0007669"/>
    <property type="project" value="InterPro"/>
</dbReference>
<evidence type="ECO:0000256" key="6">
    <source>
        <dbReference type="ARBA" id="ARBA00023136"/>
    </source>
</evidence>
<dbReference type="PANTHER" id="PTHR43386:SF6">
    <property type="entry name" value="ABC TRANSPORTER PERMEASE PROTEIN"/>
    <property type="match status" value="1"/>
</dbReference>
<dbReference type="InterPro" id="IPR000515">
    <property type="entry name" value="MetI-like"/>
</dbReference>
<keyword evidence="3" id="KW-1003">Cell membrane</keyword>
<dbReference type="PANTHER" id="PTHR43386">
    <property type="entry name" value="OLIGOPEPTIDE TRANSPORT SYSTEM PERMEASE PROTEIN APPC"/>
    <property type="match status" value="1"/>
</dbReference>
<evidence type="ECO:0000313" key="10">
    <source>
        <dbReference type="Proteomes" id="UP000321548"/>
    </source>
</evidence>
<accession>A0A5C8NMY7</accession>
<feature type="transmembrane region" description="Helical" evidence="7">
    <location>
        <begin position="234"/>
        <end position="255"/>
    </location>
</feature>
<proteinExistence type="inferred from homology"/>
<keyword evidence="2 7" id="KW-0813">Transport</keyword>
<organism evidence="9 10">
    <name type="scientific">Zeimonas arvi</name>
    <dbReference type="NCBI Taxonomy" id="2498847"/>
    <lineage>
        <taxon>Bacteria</taxon>
        <taxon>Pseudomonadati</taxon>
        <taxon>Pseudomonadota</taxon>
        <taxon>Betaproteobacteria</taxon>
        <taxon>Burkholderiales</taxon>
        <taxon>Burkholderiaceae</taxon>
        <taxon>Zeimonas</taxon>
    </lineage>
</organism>
<feature type="transmembrane region" description="Helical" evidence="7">
    <location>
        <begin position="158"/>
        <end position="181"/>
    </location>
</feature>
<dbReference type="SUPFAM" id="SSF161098">
    <property type="entry name" value="MetI-like"/>
    <property type="match status" value="1"/>
</dbReference>
<dbReference type="PROSITE" id="PS50928">
    <property type="entry name" value="ABC_TM1"/>
    <property type="match status" value="1"/>
</dbReference>